<dbReference type="AlphaFoldDB" id="A0A1G5YEU0"/>
<dbReference type="Proteomes" id="UP000198756">
    <property type="component" value="Unassembled WGS sequence"/>
</dbReference>
<evidence type="ECO:0000313" key="3">
    <source>
        <dbReference type="Proteomes" id="UP000198756"/>
    </source>
</evidence>
<evidence type="ECO:0000313" key="2">
    <source>
        <dbReference type="EMBL" id="SDA80892.1"/>
    </source>
</evidence>
<dbReference type="RefSeq" id="WP_092730392.1">
    <property type="nucleotide sequence ID" value="NZ_FMXE01000016.1"/>
</dbReference>
<gene>
    <name evidence="2" type="ORF">SAMN03080617_02478</name>
</gene>
<evidence type="ECO:0000256" key="1">
    <source>
        <dbReference type="SAM" id="MobiDB-lite"/>
    </source>
</evidence>
<dbReference type="OrthoDB" id="838788at2"/>
<proteinExistence type="predicted"/>
<name>A0A1G5YEU0_9BACT</name>
<sequence>MKISKKDFEEMQKKYKQEVGQGKPGKNPKGDVTKQTEWVFFDRDTLQNLLDQADQDGKTGGIKFYLTEYTEELAKKWHPTEPNSYSGGITLVLKAANLKDGKPVDVTDSEVAGEEYENRGIKCPPTCQ</sequence>
<keyword evidence="3" id="KW-1185">Reference proteome</keyword>
<organism evidence="2 3">
    <name type="scientific">Algoriphagus alkaliphilus</name>
    <dbReference type="NCBI Taxonomy" id="279824"/>
    <lineage>
        <taxon>Bacteria</taxon>
        <taxon>Pseudomonadati</taxon>
        <taxon>Bacteroidota</taxon>
        <taxon>Cytophagia</taxon>
        <taxon>Cytophagales</taxon>
        <taxon>Cyclobacteriaceae</taxon>
        <taxon>Algoriphagus</taxon>
    </lineage>
</organism>
<protein>
    <submittedName>
        <fullName evidence="2">Uncharacterized protein</fullName>
    </submittedName>
</protein>
<feature type="region of interest" description="Disordered" evidence="1">
    <location>
        <begin position="1"/>
        <end position="34"/>
    </location>
</feature>
<feature type="compositionally biased region" description="Basic and acidic residues" evidence="1">
    <location>
        <begin position="1"/>
        <end position="17"/>
    </location>
</feature>
<dbReference type="EMBL" id="FMXE01000016">
    <property type="protein sequence ID" value="SDA80892.1"/>
    <property type="molecule type" value="Genomic_DNA"/>
</dbReference>
<reference evidence="3" key="1">
    <citation type="submission" date="2016-10" db="EMBL/GenBank/DDBJ databases">
        <authorList>
            <person name="Varghese N."/>
            <person name="Submissions S."/>
        </authorList>
    </citation>
    <scope>NUCLEOTIDE SEQUENCE [LARGE SCALE GENOMIC DNA]</scope>
    <source>
        <strain evidence="3">DSM 22703</strain>
    </source>
</reference>
<accession>A0A1G5YEU0</accession>
<dbReference type="STRING" id="279824.SAMN03080617_02478"/>